<comment type="caution">
    <text evidence="1">The sequence shown here is derived from an EMBL/GenBank/DDBJ whole genome shotgun (WGS) entry which is preliminary data.</text>
</comment>
<evidence type="ECO:0000313" key="2">
    <source>
        <dbReference type="Proteomes" id="UP000321579"/>
    </source>
</evidence>
<protein>
    <submittedName>
        <fullName evidence="1">Uncharacterized protein</fullName>
    </submittedName>
</protein>
<gene>
    <name evidence="1" type="ORF">FGL01_25500</name>
</gene>
<organism evidence="1 2">
    <name type="scientific">Flavobacterium glycines</name>
    <dbReference type="NCBI Taxonomy" id="551990"/>
    <lineage>
        <taxon>Bacteria</taxon>
        <taxon>Pseudomonadati</taxon>
        <taxon>Bacteroidota</taxon>
        <taxon>Flavobacteriia</taxon>
        <taxon>Flavobacteriales</taxon>
        <taxon>Flavobacteriaceae</taxon>
        <taxon>Flavobacterium</taxon>
    </lineage>
</organism>
<accession>A0A511CGP7</accession>
<dbReference type="Proteomes" id="UP000321579">
    <property type="component" value="Unassembled WGS sequence"/>
</dbReference>
<evidence type="ECO:0000313" key="1">
    <source>
        <dbReference type="EMBL" id="GEL11811.1"/>
    </source>
</evidence>
<reference evidence="1 2" key="1">
    <citation type="submission" date="2019-07" db="EMBL/GenBank/DDBJ databases">
        <title>Whole genome shotgun sequence of Flavobacterium glycines NBRC 105008.</title>
        <authorList>
            <person name="Hosoyama A."/>
            <person name="Uohara A."/>
            <person name="Ohji S."/>
            <person name="Ichikawa N."/>
        </authorList>
    </citation>
    <scope>NUCLEOTIDE SEQUENCE [LARGE SCALE GENOMIC DNA]</scope>
    <source>
        <strain evidence="1 2">NBRC 105008</strain>
    </source>
</reference>
<proteinExistence type="predicted"/>
<name>A0A511CGP7_9FLAO</name>
<sequence>MVIMVVVGAMATPFLYRYFKSQIQNNKEQDEDIKAEQQLIENKNPATAQQNANKITLDKGVQASAQQLAVDLGVKYSDAGNWWDFLNPRGWTENDAAVLRTLKYQVRNIHLVEKLYFEVYTKRRNLKDDVNKLLDSKELAELKEYYKKYGKVW</sequence>
<dbReference type="AlphaFoldDB" id="A0A511CGP7"/>
<dbReference type="EMBL" id="BJVF01000006">
    <property type="protein sequence ID" value="GEL11811.1"/>
    <property type="molecule type" value="Genomic_DNA"/>
</dbReference>